<dbReference type="GO" id="GO:0043200">
    <property type="term" value="P:response to amino acid"/>
    <property type="evidence" value="ECO:0007669"/>
    <property type="project" value="TreeGrafter"/>
</dbReference>
<dbReference type="Gene3D" id="1.10.10.10">
    <property type="entry name" value="Winged helix-like DNA-binding domain superfamily/Winged helix DNA-binding domain"/>
    <property type="match status" value="1"/>
</dbReference>
<dbReference type="Gene3D" id="3.30.70.920">
    <property type="match status" value="1"/>
</dbReference>
<evidence type="ECO:0000256" key="2">
    <source>
        <dbReference type="ARBA" id="ARBA00023125"/>
    </source>
</evidence>
<dbReference type="PROSITE" id="PS50956">
    <property type="entry name" value="HTH_ASNC_2"/>
    <property type="match status" value="1"/>
</dbReference>
<dbReference type="AlphaFoldDB" id="A0A1H4YAU4"/>
<dbReference type="SUPFAM" id="SSF54909">
    <property type="entry name" value="Dimeric alpha+beta barrel"/>
    <property type="match status" value="1"/>
</dbReference>
<reference evidence="6" key="1">
    <citation type="submission" date="2016-10" db="EMBL/GenBank/DDBJ databases">
        <authorList>
            <person name="Varghese N."/>
            <person name="Submissions S."/>
        </authorList>
    </citation>
    <scope>NUCLEOTIDE SEQUENCE [LARGE SCALE GENOMIC DNA]</scope>
    <source>
        <strain evidence="6">DSM 44544</strain>
    </source>
</reference>
<dbReference type="PANTHER" id="PTHR30154:SF45">
    <property type="entry name" value="TRANSCRIPTIONAL REGULATORY PROTEIN (PROBABLY ASNC-FAMILY)-RELATED"/>
    <property type="match status" value="1"/>
</dbReference>
<dbReference type="InterPro" id="IPR019887">
    <property type="entry name" value="Tscrpt_reg_AsnC/Lrp_C"/>
</dbReference>
<dbReference type="InterPro" id="IPR019888">
    <property type="entry name" value="Tscrpt_reg_AsnC-like"/>
</dbReference>
<dbReference type="PRINTS" id="PR00033">
    <property type="entry name" value="HTHASNC"/>
</dbReference>
<dbReference type="InterPro" id="IPR000485">
    <property type="entry name" value="AsnC-type_HTH_dom"/>
</dbReference>
<name>A0A1H4YAU4_9PSEU</name>
<dbReference type="SMART" id="SM00344">
    <property type="entry name" value="HTH_ASNC"/>
    <property type="match status" value="1"/>
</dbReference>
<feature type="domain" description="HTH asnC-type" evidence="4">
    <location>
        <begin position="44"/>
        <end position="105"/>
    </location>
</feature>
<evidence type="ECO:0000256" key="3">
    <source>
        <dbReference type="ARBA" id="ARBA00023163"/>
    </source>
</evidence>
<dbReference type="PANTHER" id="PTHR30154">
    <property type="entry name" value="LEUCINE-RESPONSIVE REGULATORY PROTEIN"/>
    <property type="match status" value="1"/>
</dbReference>
<dbReference type="SUPFAM" id="SSF46785">
    <property type="entry name" value="Winged helix' DNA-binding domain"/>
    <property type="match status" value="1"/>
</dbReference>
<dbReference type="InterPro" id="IPR036388">
    <property type="entry name" value="WH-like_DNA-bd_sf"/>
</dbReference>
<organism evidence="5 6">
    <name type="scientific">Amycolatopsis tolypomycina</name>
    <dbReference type="NCBI Taxonomy" id="208445"/>
    <lineage>
        <taxon>Bacteria</taxon>
        <taxon>Bacillati</taxon>
        <taxon>Actinomycetota</taxon>
        <taxon>Actinomycetes</taxon>
        <taxon>Pseudonocardiales</taxon>
        <taxon>Pseudonocardiaceae</taxon>
        <taxon>Amycolatopsis</taxon>
    </lineage>
</organism>
<dbReference type="InterPro" id="IPR036390">
    <property type="entry name" value="WH_DNA-bd_sf"/>
</dbReference>
<keyword evidence="3" id="KW-0804">Transcription</keyword>
<dbReference type="EMBL" id="FNSO01000004">
    <property type="protein sequence ID" value="SED15019.1"/>
    <property type="molecule type" value="Genomic_DNA"/>
</dbReference>
<evidence type="ECO:0000313" key="6">
    <source>
        <dbReference type="Proteomes" id="UP000199622"/>
    </source>
</evidence>
<dbReference type="GO" id="GO:0043565">
    <property type="term" value="F:sequence-specific DNA binding"/>
    <property type="evidence" value="ECO:0007669"/>
    <property type="project" value="InterPro"/>
</dbReference>
<protein>
    <submittedName>
        <fullName evidence="5">DNA-binding transcriptional regulator, Lrp family</fullName>
    </submittedName>
</protein>
<dbReference type="InterPro" id="IPR011008">
    <property type="entry name" value="Dimeric_a/b-barrel"/>
</dbReference>
<evidence type="ECO:0000259" key="4">
    <source>
        <dbReference type="PROSITE" id="PS50956"/>
    </source>
</evidence>
<accession>A0A1H4YAU4</accession>
<dbReference type="Pfam" id="PF01037">
    <property type="entry name" value="AsnC_trans_reg"/>
    <property type="match status" value="1"/>
</dbReference>
<dbReference type="Proteomes" id="UP000199622">
    <property type="component" value="Unassembled WGS sequence"/>
</dbReference>
<proteinExistence type="predicted"/>
<dbReference type="InterPro" id="IPR011991">
    <property type="entry name" value="ArsR-like_HTH"/>
</dbReference>
<dbReference type="CDD" id="cd00090">
    <property type="entry name" value="HTH_ARSR"/>
    <property type="match status" value="1"/>
</dbReference>
<keyword evidence="2 5" id="KW-0238">DNA-binding</keyword>
<evidence type="ECO:0000313" key="5">
    <source>
        <dbReference type="EMBL" id="SED15019.1"/>
    </source>
</evidence>
<dbReference type="Pfam" id="PF13412">
    <property type="entry name" value="HTH_24"/>
    <property type="match status" value="1"/>
</dbReference>
<keyword evidence="1" id="KW-0805">Transcription regulation</keyword>
<evidence type="ECO:0000256" key="1">
    <source>
        <dbReference type="ARBA" id="ARBA00023015"/>
    </source>
</evidence>
<keyword evidence="6" id="KW-1185">Reference proteome</keyword>
<sequence length="184" mass="20921">MRRGPQWRNRHACCAVLNAKFPGLCRYLAFFFASRLGRMPEELLDATDHEILGLLREDARRTLSDIAGRVTLSTAAVKRRIDRLRESGVITGFTVQVDHAKLGWGIEAFTELRFVGNTKVAEILRTTTRMPEAQAVFTIAGDPDALVWLRVRDMAHLQKTIDEIRRHHQVTGTKTLIALESWSR</sequence>
<gene>
    <name evidence="5" type="ORF">SAMN04489727_6633</name>
</gene>
<dbReference type="STRING" id="208445.SAMN04489727_6633"/>
<dbReference type="GO" id="GO:0005829">
    <property type="term" value="C:cytosol"/>
    <property type="evidence" value="ECO:0007669"/>
    <property type="project" value="TreeGrafter"/>
</dbReference>